<gene>
    <name evidence="1" type="ORF">P7K49_000577</name>
</gene>
<reference evidence="1 2" key="1">
    <citation type="submission" date="2023-05" db="EMBL/GenBank/DDBJ databases">
        <title>B98-5 Cell Line De Novo Hybrid Assembly: An Optical Mapping Approach.</title>
        <authorList>
            <person name="Kananen K."/>
            <person name="Auerbach J.A."/>
            <person name="Kautto E."/>
            <person name="Blachly J.S."/>
        </authorList>
    </citation>
    <scope>NUCLEOTIDE SEQUENCE [LARGE SCALE GENOMIC DNA]</scope>
    <source>
        <strain evidence="1">B95-8</strain>
        <tissue evidence="1">Cell line</tissue>
    </source>
</reference>
<protein>
    <submittedName>
        <fullName evidence="1">Uncharacterized protein</fullName>
    </submittedName>
</protein>
<evidence type="ECO:0000313" key="1">
    <source>
        <dbReference type="EMBL" id="KAK2119191.1"/>
    </source>
</evidence>
<sequence length="105" mass="11564">LLGVQVCPEKGSRKSSYQLPFSKDSACKDEVPPNTFMEPPPWCQANLIGFGNVYFHEILLSSGHMYAQVPRSMDAPKQTPPPHPVPMNIISVGGLRQAHVGMCWS</sequence>
<dbReference type="EMBL" id="JASSZA010000001">
    <property type="protein sequence ID" value="KAK2119191.1"/>
    <property type="molecule type" value="Genomic_DNA"/>
</dbReference>
<organism evidence="1 2">
    <name type="scientific">Saguinus oedipus</name>
    <name type="common">Cotton-top tamarin</name>
    <name type="synonym">Oedipomidas oedipus</name>
    <dbReference type="NCBI Taxonomy" id="9490"/>
    <lineage>
        <taxon>Eukaryota</taxon>
        <taxon>Metazoa</taxon>
        <taxon>Chordata</taxon>
        <taxon>Craniata</taxon>
        <taxon>Vertebrata</taxon>
        <taxon>Euteleostomi</taxon>
        <taxon>Mammalia</taxon>
        <taxon>Eutheria</taxon>
        <taxon>Euarchontoglires</taxon>
        <taxon>Primates</taxon>
        <taxon>Haplorrhini</taxon>
        <taxon>Platyrrhini</taxon>
        <taxon>Cebidae</taxon>
        <taxon>Callitrichinae</taxon>
        <taxon>Saguinus</taxon>
    </lineage>
</organism>
<feature type="non-terminal residue" evidence="1">
    <location>
        <position position="105"/>
    </location>
</feature>
<feature type="non-terminal residue" evidence="1">
    <location>
        <position position="1"/>
    </location>
</feature>
<dbReference type="Proteomes" id="UP001266305">
    <property type="component" value="Unassembled WGS sequence"/>
</dbReference>
<comment type="caution">
    <text evidence="1">The sequence shown here is derived from an EMBL/GenBank/DDBJ whole genome shotgun (WGS) entry which is preliminary data.</text>
</comment>
<evidence type="ECO:0000313" key="2">
    <source>
        <dbReference type="Proteomes" id="UP001266305"/>
    </source>
</evidence>
<accession>A0ABQ9WC59</accession>
<name>A0ABQ9WC59_SAGOE</name>
<keyword evidence="2" id="KW-1185">Reference proteome</keyword>
<proteinExistence type="predicted"/>